<feature type="transmembrane region" description="Helical" evidence="2">
    <location>
        <begin position="273"/>
        <end position="294"/>
    </location>
</feature>
<dbReference type="Proteomes" id="UP001210809">
    <property type="component" value="Unassembled WGS sequence"/>
</dbReference>
<feature type="transmembrane region" description="Helical" evidence="2">
    <location>
        <begin position="306"/>
        <end position="330"/>
    </location>
</feature>
<keyword evidence="1" id="KW-0175">Coiled coil</keyword>
<feature type="transmembrane region" description="Helical" evidence="2">
    <location>
        <begin position="223"/>
        <end position="245"/>
    </location>
</feature>
<name>A0AAW6D5N4_9FIRM</name>
<feature type="transmembrane region" description="Helical" evidence="2">
    <location>
        <begin position="183"/>
        <end position="202"/>
    </location>
</feature>
<accession>A0AAW6D5N4</accession>
<protein>
    <submittedName>
        <fullName evidence="3">ABC transporter permease</fullName>
    </submittedName>
</protein>
<comment type="caution">
    <text evidence="3">The sequence shown here is derived from an EMBL/GenBank/DDBJ whole genome shotgun (WGS) entry which is preliminary data.</text>
</comment>
<dbReference type="AlphaFoldDB" id="A0AAW6D5N4"/>
<reference evidence="3" key="1">
    <citation type="submission" date="2023-01" db="EMBL/GenBank/DDBJ databases">
        <title>Human gut microbiome strain richness.</title>
        <authorList>
            <person name="Chen-Liaw A."/>
        </authorList>
    </citation>
    <scope>NUCLEOTIDE SEQUENCE</scope>
    <source>
        <strain evidence="3">1001283st1_G1_1001283B150217_161031</strain>
    </source>
</reference>
<feature type="coiled-coil region" evidence="1">
    <location>
        <begin position="63"/>
        <end position="90"/>
    </location>
</feature>
<evidence type="ECO:0000256" key="2">
    <source>
        <dbReference type="SAM" id="Phobius"/>
    </source>
</evidence>
<feature type="transmembrane region" description="Helical" evidence="2">
    <location>
        <begin position="350"/>
        <end position="375"/>
    </location>
</feature>
<evidence type="ECO:0000313" key="3">
    <source>
        <dbReference type="EMBL" id="MDB8004955.1"/>
    </source>
</evidence>
<dbReference type="EMBL" id="JAQLXW010000038">
    <property type="protein sequence ID" value="MDB8004955.1"/>
    <property type="molecule type" value="Genomic_DNA"/>
</dbReference>
<evidence type="ECO:0000313" key="4">
    <source>
        <dbReference type="Proteomes" id="UP001210809"/>
    </source>
</evidence>
<proteinExistence type="predicted"/>
<keyword evidence="2" id="KW-1133">Transmembrane helix</keyword>
<sequence length="384" mass="43146">MLKYELKKYILKPSVIICLAVLLLVNLVKVLEIYCQGSGRQILFSGKGRIEISKDVLYEKYGGEITQEKIESLKAELAVAEQKLEEYGIIEEPIENTYTGYPYGDVNLIKDIISSYEYALLYTNTSNELSDRAAEKAAFYEGRNEYDKRESELYEYCFKGRAADSYINSDAYTNIFDYKFSTVISMLLIVLAVSPIVSKEYVFGYHNLIISSGKRKKVMHAKLFTAALFTVVMSFVVFLSDVFYWNQLYGLSGFGEPIYTLQEYALCPLDLNLFGALAVTYLLRLAILMMFTFLTTAISSFFKNDILSMTASIAAGFILVIGSEHLPGVFNPVSIIGTDSIFSEFSAVNIMGFPVFAFLVTLAEVIILTVIFAFITAKRGLKCC</sequence>
<gene>
    <name evidence="3" type="ORF">PNE09_12945</name>
</gene>
<organism evidence="3 4">
    <name type="scientific">[Eubacterium] siraeum</name>
    <dbReference type="NCBI Taxonomy" id="39492"/>
    <lineage>
        <taxon>Bacteria</taxon>
        <taxon>Bacillati</taxon>
        <taxon>Bacillota</taxon>
        <taxon>Clostridia</taxon>
        <taxon>Eubacteriales</taxon>
        <taxon>Oscillospiraceae</taxon>
        <taxon>Oscillospiraceae incertae sedis</taxon>
    </lineage>
</organism>
<evidence type="ECO:0000256" key="1">
    <source>
        <dbReference type="SAM" id="Coils"/>
    </source>
</evidence>
<keyword evidence="2" id="KW-0472">Membrane</keyword>
<keyword evidence="2" id="KW-0812">Transmembrane</keyword>